<sequence>MVSTVLRQYIDHFYKPGESIVKFHKDVPDEGTEFLFKEWKKGRHVVEESDEDDDEGEDEIDEESPEESSDPSSSDN</sequence>
<feature type="compositionally biased region" description="Acidic residues" evidence="1">
    <location>
        <begin position="48"/>
        <end position="69"/>
    </location>
</feature>
<organism evidence="2 3">
    <name type="scientific">Punica granatum</name>
    <name type="common">Pomegranate</name>
    <dbReference type="NCBI Taxonomy" id="22663"/>
    <lineage>
        <taxon>Eukaryota</taxon>
        <taxon>Viridiplantae</taxon>
        <taxon>Streptophyta</taxon>
        <taxon>Embryophyta</taxon>
        <taxon>Tracheophyta</taxon>
        <taxon>Spermatophyta</taxon>
        <taxon>Magnoliopsida</taxon>
        <taxon>eudicotyledons</taxon>
        <taxon>Gunneridae</taxon>
        <taxon>Pentapetalae</taxon>
        <taxon>rosids</taxon>
        <taxon>malvids</taxon>
        <taxon>Myrtales</taxon>
        <taxon>Lythraceae</taxon>
        <taxon>Punica</taxon>
    </lineage>
</organism>
<dbReference type="AlphaFoldDB" id="A0A2I0JKU0"/>
<dbReference type="EMBL" id="PGOL01001595">
    <property type="protein sequence ID" value="PKI56550.1"/>
    <property type="molecule type" value="Genomic_DNA"/>
</dbReference>
<reference evidence="2 3" key="1">
    <citation type="submission" date="2017-11" db="EMBL/GenBank/DDBJ databases">
        <title>De-novo sequencing of pomegranate (Punica granatum L.) genome.</title>
        <authorList>
            <person name="Akparov Z."/>
            <person name="Amiraslanov A."/>
            <person name="Hajiyeva S."/>
            <person name="Abbasov M."/>
            <person name="Kaur K."/>
            <person name="Hamwieh A."/>
            <person name="Solovyev V."/>
            <person name="Salamov A."/>
            <person name="Braich B."/>
            <person name="Kosarev P."/>
            <person name="Mahmoud A."/>
            <person name="Hajiyev E."/>
            <person name="Babayeva S."/>
            <person name="Izzatullayeva V."/>
            <person name="Mammadov A."/>
            <person name="Mammadov A."/>
            <person name="Sharifova S."/>
            <person name="Ojaghi J."/>
            <person name="Eynullazada K."/>
            <person name="Bayramov B."/>
            <person name="Abdulazimova A."/>
            <person name="Shahmuradov I."/>
        </authorList>
    </citation>
    <scope>NUCLEOTIDE SEQUENCE [LARGE SCALE GENOMIC DNA]</scope>
    <source>
        <strain evidence="3">cv. AG2017</strain>
        <tissue evidence="2">Leaf</tissue>
    </source>
</reference>
<evidence type="ECO:0000313" key="2">
    <source>
        <dbReference type="EMBL" id="PKI56550.1"/>
    </source>
</evidence>
<accession>A0A2I0JKU0</accession>
<name>A0A2I0JKU0_PUNGR</name>
<evidence type="ECO:0000256" key="1">
    <source>
        <dbReference type="SAM" id="MobiDB-lite"/>
    </source>
</evidence>
<gene>
    <name evidence="2" type="ORF">CRG98_023076</name>
</gene>
<comment type="caution">
    <text evidence="2">The sequence shown here is derived from an EMBL/GenBank/DDBJ whole genome shotgun (WGS) entry which is preliminary data.</text>
</comment>
<proteinExistence type="predicted"/>
<protein>
    <submittedName>
        <fullName evidence="2">Uncharacterized protein</fullName>
    </submittedName>
</protein>
<dbReference type="Proteomes" id="UP000233551">
    <property type="component" value="Unassembled WGS sequence"/>
</dbReference>
<evidence type="ECO:0000313" key="3">
    <source>
        <dbReference type="Proteomes" id="UP000233551"/>
    </source>
</evidence>
<feature type="region of interest" description="Disordered" evidence="1">
    <location>
        <begin position="43"/>
        <end position="76"/>
    </location>
</feature>
<keyword evidence="3" id="KW-1185">Reference proteome</keyword>